<accession>A0A951P8B9</accession>
<dbReference type="EMBL" id="JAHHHV010000021">
    <property type="protein sequence ID" value="MBW4464816.1"/>
    <property type="molecule type" value="Genomic_DNA"/>
</dbReference>
<comment type="caution">
    <text evidence="1">The sequence shown here is derived from an EMBL/GenBank/DDBJ whole genome shotgun (WGS) entry which is preliminary data.</text>
</comment>
<sequence length="101" mass="11300">MVNSLDRPPAAANSELLKRPEAVIFIFLAALFVLWDTYLDLLDEVGSTTLSTRQLAQRLGTTAKILRLRKRQPNFSDWTSSLDPDGISWVYSSGGLYTPKI</sequence>
<organism evidence="1 2">
    <name type="scientific">Pegethrix bostrychoides GSE-TBD4-15B</name>
    <dbReference type="NCBI Taxonomy" id="2839662"/>
    <lineage>
        <taxon>Bacteria</taxon>
        <taxon>Bacillati</taxon>
        <taxon>Cyanobacteriota</taxon>
        <taxon>Cyanophyceae</taxon>
        <taxon>Oculatellales</taxon>
        <taxon>Oculatellaceae</taxon>
        <taxon>Pegethrix</taxon>
    </lineage>
</organism>
<dbReference type="Proteomes" id="UP000707356">
    <property type="component" value="Unassembled WGS sequence"/>
</dbReference>
<evidence type="ECO:0000313" key="1">
    <source>
        <dbReference type="EMBL" id="MBW4464816.1"/>
    </source>
</evidence>
<reference evidence="1" key="1">
    <citation type="submission" date="2021-05" db="EMBL/GenBank/DDBJ databases">
        <authorList>
            <person name="Pietrasiak N."/>
            <person name="Ward R."/>
            <person name="Stajich J.E."/>
            <person name="Kurbessoian T."/>
        </authorList>
    </citation>
    <scope>NUCLEOTIDE SEQUENCE</scope>
    <source>
        <strain evidence="1">GSE-TBD4-15B</strain>
    </source>
</reference>
<name>A0A951P8B9_9CYAN</name>
<dbReference type="AlphaFoldDB" id="A0A951P8B9"/>
<evidence type="ECO:0000313" key="2">
    <source>
        <dbReference type="Proteomes" id="UP000707356"/>
    </source>
</evidence>
<proteinExistence type="predicted"/>
<protein>
    <submittedName>
        <fullName evidence="1">Uncharacterized protein</fullName>
    </submittedName>
</protein>
<gene>
    <name evidence="1" type="ORF">KME07_05165</name>
</gene>
<dbReference type="Gene3D" id="1.10.10.60">
    <property type="entry name" value="Homeodomain-like"/>
    <property type="match status" value="1"/>
</dbReference>
<reference evidence="1" key="2">
    <citation type="journal article" date="2022" name="Microbiol. Resour. Announc.">
        <title>Metagenome Sequencing to Explore Phylogenomics of Terrestrial Cyanobacteria.</title>
        <authorList>
            <person name="Ward R.D."/>
            <person name="Stajich J.E."/>
            <person name="Johansen J.R."/>
            <person name="Huntemann M."/>
            <person name="Clum A."/>
            <person name="Foster B."/>
            <person name="Foster B."/>
            <person name="Roux S."/>
            <person name="Palaniappan K."/>
            <person name="Varghese N."/>
            <person name="Mukherjee S."/>
            <person name="Reddy T.B.K."/>
            <person name="Daum C."/>
            <person name="Copeland A."/>
            <person name="Chen I.A."/>
            <person name="Ivanova N.N."/>
            <person name="Kyrpides N.C."/>
            <person name="Shapiro N."/>
            <person name="Eloe-Fadrosh E.A."/>
            <person name="Pietrasiak N."/>
        </authorList>
    </citation>
    <scope>NUCLEOTIDE SEQUENCE</scope>
    <source>
        <strain evidence="1">GSE-TBD4-15B</strain>
    </source>
</reference>